<dbReference type="GO" id="GO:0005634">
    <property type="term" value="C:nucleus"/>
    <property type="evidence" value="ECO:0007669"/>
    <property type="project" value="UniProtKB-SubCell"/>
</dbReference>
<feature type="non-terminal residue" evidence="4">
    <location>
        <position position="379"/>
    </location>
</feature>
<feature type="region of interest" description="Disordered" evidence="3">
    <location>
        <begin position="225"/>
        <end position="252"/>
    </location>
</feature>
<evidence type="ECO:0000313" key="4">
    <source>
        <dbReference type="EMBL" id="NXL93207.1"/>
    </source>
</evidence>
<name>A0A7L0WQ58_ALELA</name>
<dbReference type="PANTHER" id="PTHR46527">
    <property type="entry name" value="NUCLEOPORIN-LIKE PROTEIN 2"/>
    <property type="match status" value="1"/>
</dbReference>
<feature type="non-terminal residue" evidence="4">
    <location>
        <position position="1"/>
    </location>
</feature>
<protein>
    <submittedName>
        <fullName evidence="4">NUPL2 protein</fullName>
    </submittedName>
</protein>
<organism evidence="4 5">
    <name type="scientific">Alectura lathami</name>
    <name type="common">Australian brush turkey</name>
    <dbReference type="NCBI Taxonomy" id="81907"/>
    <lineage>
        <taxon>Eukaryota</taxon>
        <taxon>Metazoa</taxon>
        <taxon>Chordata</taxon>
        <taxon>Craniata</taxon>
        <taxon>Vertebrata</taxon>
        <taxon>Euteleostomi</taxon>
        <taxon>Archelosauria</taxon>
        <taxon>Archosauria</taxon>
        <taxon>Dinosauria</taxon>
        <taxon>Saurischia</taxon>
        <taxon>Theropoda</taxon>
        <taxon>Coelurosauria</taxon>
        <taxon>Aves</taxon>
        <taxon>Neognathae</taxon>
        <taxon>Galloanserae</taxon>
        <taxon>Galliformes</taxon>
        <taxon>Megapodiidae</taxon>
        <taxon>Alectura</taxon>
    </lineage>
</organism>
<evidence type="ECO:0000313" key="5">
    <source>
        <dbReference type="Proteomes" id="UP000562322"/>
    </source>
</evidence>
<dbReference type="InterPro" id="IPR051767">
    <property type="entry name" value="Nucleoporin_NUP42"/>
</dbReference>
<sequence>AGTARGAGGGSGAANQRYANVIRPSTFNPNTWGDSNDHGRGHFASSCLGSPGSGQNSFSAAGNPNVDGGCRDEEEKLLDCVVKDLKIWESSGQWLFSCYSPMKDKPNVTGFLDLSPEELRLEYYNCRANNNVKHYTNSVQLLEEQWKKRVRELKVLNASTKAALLSQLKNAAPQTLPSLGSGGQQTSGLGLSSLPVNSSGTSANSFSFKTNASVTSASSGNTAAFGRPSAGGNPPAFGMSPSPSVSHPVGSGSLSAPSAASFSFKTSATTSGFGTSVFAGFGSSSAVNSSSTAPLAASGASSAAAAPSLPSSAWLGQTASTSGYSATSAPAAATSSTASGSLYTPRGELSAEELQQFEAKKFTMGKIPLKPPPADLLHV</sequence>
<dbReference type="EMBL" id="VXAV01009611">
    <property type="protein sequence ID" value="NXL93207.1"/>
    <property type="molecule type" value="Genomic_DNA"/>
</dbReference>
<dbReference type="AlphaFoldDB" id="A0A7L0WQ58"/>
<evidence type="ECO:0000256" key="2">
    <source>
        <dbReference type="ARBA" id="ARBA00023242"/>
    </source>
</evidence>
<accession>A0A7L0WQ58</accession>
<reference evidence="4 5" key="1">
    <citation type="submission" date="2019-09" db="EMBL/GenBank/DDBJ databases">
        <title>Bird 10,000 Genomes (B10K) Project - Family phase.</title>
        <authorList>
            <person name="Zhang G."/>
        </authorList>
    </citation>
    <scope>NUCLEOTIDE SEQUENCE [LARGE SCALE GENOMIC DNA]</scope>
    <source>
        <strain evidence="4">B10K-DU-001-39</strain>
        <tissue evidence="4">Muscle</tissue>
    </source>
</reference>
<evidence type="ECO:0000256" key="3">
    <source>
        <dbReference type="SAM" id="MobiDB-lite"/>
    </source>
</evidence>
<keyword evidence="5" id="KW-1185">Reference proteome</keyword>
<feature type="compositionally biased region" description="Low complexity" evidence="3">
    <location>
        <begin position="240"/>
        <end position="252"/>
    </location>
</feature>
<gene>
    <name evidence="4" type="primary">Nupl2</name>
    <name evidence="4" type="ORF">ALELAT_R10234</name>
</gene>
<evidence type="ECO:0000256" key="1">
    <source>
        <dbReference type="ARBA" id="ARBA00004123"/>
    </source>
</evidence>
<comment type="caution">
    <text evidence="4">The sequence shown here is derived from an EMBL/GenBank/DDBJ whole genome shotgun (WGS) entry which is preliminary data.</text>
</comment>
<dbReference type="Proteomes" id="UP000562322">
    <property type="component" value="Unassembled WGS sequence"/>
</dbReference>
<keyword evidence="2" id="KW-0539">Nucleus</keyword>
<dbReference type="OrthoDB" id="9120740at2759"/>
<comment type="subcellular location">
    <subcellularLocation>
        <location evidence="1">Nucleus</location>
    </subcellularLocation>
</comment>
<proteinExistence type="predicted"/>
<dbReference type="PANTHER" id="PTHR46527:SF1">
    <property type="entry name" value="NUCLEOPORIN NUP42"/>
    <property type="match status" value="1"/>
</dbReference>